<evidence type="ECO:0000313" key="1">
    <source>
        <dbReference type="EMBL" id="CAA7409486.1"/>
    </source>
</evidence>
<dbReference type="GO" id="GO:0000373">
    <property type="term" value="P:Group II intron splicing"/>
    <property type="evidence" value="ECO:0007669"/>
    <property type="project" value="InterPro"/>
</dbReference>
<accession>A0A7I8LII0</accession>
<dbReference type="Gene3D" id="1.25.40.10">
    <property type="entry name" value="Tetratricopeptide repeat domain"/>
    <property type="match status" value="1"/>
</dbReference>
<dbReference type="InterPro" id="IPR044190">
    <property type="entry name" value="THA8-like"/>
</dbReference>
<dbReference type="EMBL" id="LR746279">
    <property type="protein sequence ID" value="CAA7409486.1"/>
    <property type="molecule type" value="Genomic_DNA"/>
</dbReference>
<keyword evidence="2" id="KW-1185">Reference proteome</keyword>
<proteinExistence type="predicted"/>
<dbReference type="PANTHER" id="PTHR47594:SF4">
    <property type="entry name" value="OS04G0475500 PROTEIN"/>
    <property type="match status" value="1"/>
</dbReference>
<dbReference type="GO" id="GO:0009658">
    <property type="term" value="P:chloroplast organization"/>
    <property type="evidence" value="ECO:0007669"/>
    <property type="project" value="InterPro"/>
</dbReference>
<dbReference type="PANTHER" id="PTHR47594">
    <property type="entry name" value="PPR CONTAINING PLANT-LIKE PROTEIN"/>
    <property type="match status" value="1"/>
</dbReference>
<dbReference type="GO" id="GO:0003723">
    <property type="term" value="F:RNA binding"/>
    <property type="evidence" value="ECO:0007669"/>
    <property type="project" value="InterPro"/>
</dbReference>
<dbReference type="AlphaFoldDB" id="A0A7I8LII0"/>
<gene>
    <name evidence="1" type="ORF">SI8410_16020164</name>
</gene>
<dbReference type="InterPro" id="IPR011990">
    <property type="entry name" value="TPR-like_helical_dom_sf"/>
</dbReference>
<organism evidence="1 2">
    <name type="scientific">Spirodela intermedia</name>
    <name type="common">Intermediate duckweed</name>
    <dbReference type="NCBI Taxonomy" id="51605"/>
    <lineage>
        <taxon>Eukaryota</taxon>
        <taxon>Viridiplantae</taxon>
        <taxon>Streptophyta</taxon>
        <taxon>Embryophyta</taxon>
        <taxon>Tracheophyta</taxon>
        <taxon>Spermatophyta</taxon>
        <taxon>Magnoliopsida</taxon>
        <taxon>Liliopsida</taxon>
        <taxon>Araceae</taxon>
        <taxon>Lemnoideae</taxon>
        <taxon>Spirodela</taxon>
    </lineage>
</organism>
<reference evidence="1" key="1">
    <citation type="submission" date="2020-02" db="EMBL/GenBank/DDBJ databases">
        <authorList>
            <person name="Scholz U."/>
            <person name="Mascher M."/>
            <person name="Fiebig A."/>
        </authorList>
    </citation>
    <scope>NUCLEOTIDE SEQUENCE</scope>
</reference>
<evidence type="ECO:0000313" key="2">
    <source>
        <dbReference type="Proteomes" id="UP000663760"/>
    </source>
</evidence>
<dbReference type="OrthoDB" id="662260at2759"/>
<protein>
    <submittedName>
        <fullName evidence="1">Uncharacterized protein</fullName>
    </submittedName>
</protein>
<dbReference type="Proteomes" id="UP000663760">
    <property type="component" value="Chromosome 16"/>
</dbReference>
<name>A0A7I8LII0_SPIIN</name>
<sequence length="258" mass="29663">MASALLPSPFFPLSSLCISRHSPESVALYCLCHSWLRRDSSAEWRTISMRDRSKNRKPLQKGRNLSSEAIQAIQALKRARRHGDEGRLVGGGALDVVIESKIRRLIKFDLMAVLGELQRQNEAFLALQVFEEIRKEYWYKPKLSVYVNLISVLARNGSLEEVERVCSYLMMERWDPDTEGFNSLLRTLLDFGRIHTTMDCYRLMKLWESDPDEATFKILICGLESMGEMDIAASLKQEAERYFGSLDFLEEDEETVPA</sequence>